<name>A0ACB9Z4N0_9PEZI</name>
<sequence>MMDLATVNMRKIKAKAHRMSRRDSNGSDWFNPFRRINYGAPKRSSTSDAAERGLANSQGDTAELNPTSSAPGRLLTPIGQSARNSKDLEGHHDGQHEAVHEGQQDTYESQATTTLGNDGDTNSIVRHRGPQDNVLEDVETRTEDEKPKKQKTGKFFQHIEPAEPFTPWNQFQRVLLSSPINILLLAAPAGIALHFIKYNGNVVFGVNFIAIVPLAAMLSNATEEIAMRTGEVLGGLINASFGNAVELIVAIIALKDGQIKVVQTSLVGSILSNLLLVLGFCFFCGGINRSEQYFNTTVAQTAASLLALAVGSLIVPTVFAHTDDFYAGSIVLSPDAVPSISHGVALILLIVYASYLFFQMKTHVSLFNEQSQKVEGKPIFKKKLPENAVASGIAQAGAGATYAGMKNDNGKLSEVMMNPLAHADDDDDEGPQLSFPVAFGTLIGATVIIALCAEGMVDGINDITSSGAISEEFVGLILLPIVGNACEHATAVTVAVKDKMDLAIGVAIGSSMQVALLLIPLLVIIGWGMGNNDMTLAFDTFQVIVLFVSVLLVNYLISDGKSHWLEGLILTCLYAIIATCAWFYPAIPEGESG</sequence>
<reference evidence="1 2" key="1">
    <citation type="journal article" date="2022" name="New Phytol.">
        <title>Ecological generalism drives hyperdiversity of secondary metabolite gene clusters in xylarialean endophytes.</title>
        <authorList>
            <person name="Franco M.E.E."/>
            <person name="Wisecaver J.H."/>
            <person name="Arnold A.E."/>
            <person name="Ju Y.M."/>
            <person name="Slot J.C."/>
            <person name="Ahrendt S."/>
            <person name="Moore L.P."/>
            <person name="Eastman K.E."/>
            <person name="Scott K."/>
            <person name="Konkel Z."/>
            <person name="Mondo S.J."/>
            <person name="Kuo A."/>
            <person name="Hayes R.D."/>
            <person name="Haridas S."/>
            <person name="Andreopoulos B."/>
            <person name="Riley R."/>
            <person name="LaButti K."/>
            <person name="Pangilinan J."/>
            <person name="Lipzen A."/>
            <person name="Amirebrahimi M."/>
            <person name="Yan J."/>
            <person name="Adam C."/>
            <person name="Keymanesh K."/>
            <person name="Ng V."/>
            <person name="Louie K."/>
            <person name="Northen T."/>
            <person name="Drula E."/>
            <person name="Henrissat B."/>
            <person name="Hsieh H.M."/>
            <person name="Youens-Clark K."/>
            <person name="Lutzoni F."/>
            <person name="Miadlikowska J."/>
            <person name="Eastwood D.C."/>
            <person name="Hamelin R.C."/>
            <person name="Grigoriev I.V."/>
            <person name="U'Ren J.M."/>
        </authorList>
    </citation>
    <scope>NUCLEOTIDE SEQUENCE [LARGE SCALE GENOMIC DNA]</scope>
    <source>
        <strain evidence="1 2">CBS 119005</strain>
    </source>
</reference>
<accession>A0ACB9Z4N0</accession>
<proteinExistence type="predicted"/>
<gene>
    <name evidence="1" type="ORF">F4820DRAFT_270029</name>
</gene>
<keyword evidence="2" id="KW-1185">Reference proteome</keyword>
<dbReference type="Proteomes" id="UP001497700">
    <property type="component" value="Unassembled WGS sequence"/>
</dbReference>
<comment type="caution">
    <text evidence="1">The sequence shown here is derived from an EMBL/GenBank/DDBJ whole genome shotgun (WGS) entry which is preliminary data.</text>
</comment>
<evidence type="ECO:0000313" key="1">
    <source>
        <dbReference type="EMBL" id="KAI4866115.1"/>
    </source>
</evidence>
<evidence type="ECO:0000313" key="2">
    <source>
        <dbReference type="Proteomes" id="UP001497700"/>
    </source>
</evidence>
<protein>
    <submittedName>
        <fullName evidence="1">Calcium/proton exchanger</fullName>
    </submittedName>
</protein>
<dbReference type="EMBL" id="MU393463">
    <property type="protein sequence ID" value="KAI4866115.1"/>
    <property type="molecule type" value="Genomic_DNA"/>
</dbReference>
<organism evidence="1 2">
    <name type="scientific">Hypoxylon rubiginosum</name>
    <dbReference type="NCBI Taxonomy" id="110542"/>
    <lineage>
        <taxon>Eukaryota</taxon>
        <taxon>Fungi</taxon>
        <taxon>Dikarya</taxon>
        <taxon>Ascomycota</taxon>
        <taxon>Pezizomycotina</taxon>
        <taxon>Sordariomycetes</taxon>
        <taxon>Xylariomycetidae</taxon>
        <taxon>Xylariales</taxon>
        <taxon>Hypoxylaceae</taxon>
        <taxon>Hypoxylon</taxon>
    </lineage>
</organism>